<dbReference type="InterPro" id="IPR011701">
    <property type="entry name" value="MFS"/>
</dbReference>
<dbReference type="PANTHER" id="PTHR23531">
    <property type="entry name" value="QUINOLENE RESISTANCE PROTEIN NORA"/>
    <property type="match status" value="1"/>
</dbReference>
<feature type="transmembrane region" description="Helical" evidence="6">
    <location>
        <begin position="42"/>
        <end position="66"/>
    </location>
</feature>
<accession>A0A2T4UBL0</accession>
<evidence type="ECO:0000259" key="7">
    <source>
        <dbReference type="PROSITE" id="PS50850"/>
    </source>
</evidence>
<evidence type="ECO:0000256" key="6">
    <source>
        <dbReference type="SAM" id="Phobius"/>
    </source>
</evidence>
<feature type="transmembrane region" description="Helical" evidence="6">
    <location>
        <begin position="169"/>
        <end position="186"/>
    </location>
</feature>
<evidence type="ECO:0000256" key="2">
    <source>
        <dbReference type="ARBA" id="ARBA00022692"/>
    </source>
</evidence>
<feature type="transmembrane region" description="Helical" evidence="6">
    <location>
        <begin position="110"/>
        <end position="129"/>
    </location>
</feature>
<organism evidence="8 9">
    <name type="scientific">Paraconexibacter algicola</name>
    <dbReference type="NCBI Taxonomy" id="2133960"/>
    <lineage>
        <taxon>Bacteria</taxon>
        <taxon>Bacillati</taxon>
        <taxon>Actinomycetota</taxon>
        <taxon>Thermoleophilia</taxon>
        <taxon>Solirubrobacterales</taxon>
        <taxon>Paraconexibacteraceae</taxon>
        <taxon>Paraconexibacter</taxon>
    </lineage>
</organism>
<feature type="transmembrane region" description="Helical" evidence="6">
    <location>
        <begin position="391"/>
        <end position="410"/>
    </location>
</feature>
<keyword evidence="3 6" id="KW-1133">Transmembrane helix</keyword>
<dbReference type="GO" id="GO:0022857">
    <property type="term" value="F:transmembrane transporter activity"/>
    <property type="evidence" value="ECO:0007669"/>
    <property type="project" value="InterPro"/>
</dbReference>
<keyword evidence="2 6" id="KW-0812">Transmembrane</keyword>
<evidence type="ECO:0000256" key="4">
    <source>
        <dbReference type="ARBA" id="ARBA00023136"/>
    </source>
</evidence>
<evidence type="ECO:0000256" key="1">
    <source>
        <dbReference type="ARBA" id="ARBA00004651"/>
    </source>
</evidence>
<evidence type="ECO:0000313" key="9">
    <source>
        <dbReference type="Proteomes" id="UP000240739"/>
    </source>
</evidence>
<feature type="transmembrane region" description="Helical" evidence="6">
    <location>
        <begin position="239"/>
        <end position="262"/>
    </location>
</feature>
<gene>
    <name evidence="8" type="ORF">C7Y72_21280</name>
</gene>
<dbReference type="InterPro" id="IPR005829">
    <property type="entry name" value="Sugar_transporter_CS"/>
</dbReference>
<feature type="domain" description="Major facilitator superfamily (MFS) profile" evidence="7">
    <location>
        <begin position="43"/>
        <end position="414"/>
    </location>
</feature>
<dbReference type="PROSITE" id="PS00216">
    <property type="entry name" value="SUGAR_TRANSPORT_1"/>
    <property type="match status" value="1"/>
</dbReference>
<dbReference type="InterPro" id="IPR020846">
    <property type="entry name" value="MFS_dom"/>
</dbReference>
<comment type="subcellular location">
    <subcellularLocation>
        <location evidence="1">Cell membrane</location>
        <topology evidence="1">Multi-pass membrane protein</topology>
    </subcellularLocation>
</comment>
<dbReference type="Proteomes" id="UP000240739">
    <property type="component" value="Unassembled WGS sequence"/>
</dbReference>
<keyword evidence="9" id="KW-1185">Reference proteome</keyword>
<proteinExistence type="predicted"/>
<evidence type="ECO:0000256" key="3">
    <source>
        <dbReference type="ARBA" id="ARBA00022989"/>
    </source>
</evidence>
<reference evidence="8 9" key="1">
    <citation type="submission" date="2018-03" db="EMBL/GenBank/DDBJ databases">
        <title>Aquarubrobacter algicola gen. nov., sp. nov., a novel actinobacterium isolated from shallow eutrophic lake during the end of cyanobacterial harmful algal blooms.</title>
        <authorList>
            <person name="Chun S.J."/>
        </authorList>
    </citation>
    <scope>NUCLEOTIDE SEQUENCE [LARGE SCALE GENOMIC DNA]</scope>
    <source>
        <strain evidence="8 9">Seoho-28</strain>
    </source>
</reference>
<feature type="transmembrane region" description="Helical" evidence="6">
    <location>
        <begin position="361"/>
        <end position="385"/>
    </location>
</feature>
<feature type="transmembrane region" description="Helical" evidence="6">
    <location>
        <begin position="78"/>
        <end position="98"/>
    </location>
</feature>
<dbReference type="PROSITE" id="PS50850">
    <property type="entry name" value="MFS"/>
    <property type="match status" value="1"/>
</dbReference>
<feature type="transmembrane region" description="Helical" evidence="6">
    <location>
        <begin position="326"/>
        <end position="349"/>
    </location>
</feature>
<dbReference type="PANTHER" id="PTHR23531:SF1">
    <property type="entry name" value="QUINOLENE RESISTANCE PROTEIN NORA"/>
    <property type="match status" value="1"/>
</dbReference>
<dbReference type="Pfam" id="PF07690">
    <property type="entry name" value="MFS_1"/>
    <property type="match status" value="1"/>
</dbReference>
<protein>
    <recommendedName>
        <fullName evidence="7">Major facilitator superfamily (MFS) profile domain-containing protein</fullName>
    </recommendedName>
</protein>
<name>A0A2T4UBL0_9ACTN</name>
<sequence length="423" mass="42397">MPGNGVAHAVRSSEPPRARLSTRSSPRPEPYSRGMLGSPRRAAFAGVFAATLVAFLAIGAVLPILPRYVQGPLDGGDIAVGIVTGAFAIAAVVGRPVGGRLADRWGRKPVILVGMALCTAAACLYYLPFGVAGIVFARLVLGLGDGWVYTASATWIVDLAPEERRGQAIAMFGMAIWGGLSLGPLFGELLLSIGSYEAVWAFAAATPLIAAAMVARLPEVQRAPAPPPPRGSGWLPPGVVLPGSALLLGNIGYAAFAGFMVLHLDAEGIGHGSAAFVAFAVAVVIGRLLLGGVPDRYGARPAALGAGGLEAAGLTMIAFAGSLPVAFAGALVMGLGFSLLFPALALVAISANPPERRGAALGAFTAFFDIGVGVGGPLAGAIASLTGYTEAFLVAAACAVIAAALGVLAARTPARGRTGSSSA</sequence>
<dbReference type="SUPFAM" id="SSF103473">
    <property type="entry name" value="MFS general substrate transporter"/>
    <property type="match status" value="1"/>
</dbReference>
<evidence type="ECO:0000313" key="8">
    <source>
        <dbReference type="EMBL" id="PTL54282.1"/>
    </source>
</evidence>
<dbReference type="InterPro" id="IPR036259">
    <property type="entry name" value="MFS_trans_sf"/>
</dbReference>
<feature type="transmembrane region" description="Helical" evidence="6">
    <location>
        <begin position="198"/>
        <end position="218"/>
    </location>
</feature>
<evidence type="ECO:0000256" key="5">
    <source>
        <dbReference type="SAM" id="MobiDB-lite"/>
    </source>
</evidence>
<keyword evidence="4 6" id="KW-0472">Membrane</keyword>
<dbReference type="GO" id="GO:0005886">
    <property type="term" value="C:plasma membrane"/>
    <property type="evidence" value="ECO:0007669"/>
    <property type="project" value="UniProtKB-SubCell"/>
</dbReference>
<feature type="transmembrane region" description="Helical" evidence="6">
    <location>
        <begin position="268"/>
        <end position="290"/>
    </location>
</feature>
<comment type="caution">
    <text evidence="8">The sequence shown here is derived from an EMBL/GenBank/DDBJ whole genome shotgun (WGS) entry which is preliminary data.</text>
</comment>
<feature type="region of interest" description="Disordered" evidence="5">
    <location>
        <begin position="1"/>
        <end position="34"/>
    </location>
</feature>
<dbReference type="InterPro" id="IPR052714">
    <property type="entry name" value="MFS_Exporter"/>
</dbReference>
<dbReference type="AlphaFoldDB" id="A0A2T4UBL0"/>
<dbReference type="Gene3D" id="1.20.1250.20">
    <property type="entry name" value="MFS general substrate transporter like domains"/>
    <property type="match status" value="1"/>
</dbReference>
<dbReference type="CDD" id="cd17489">
    <property type="entry name" value="MFS_YfcJ_like"/>
    <property type="match status" value="1"/>
</dbReference>
<dbReference type="EMBL" id="PYYB01000005">
    <property type="protein sequence ID" value="PTL54282.1"/>
    <property type="molecule type" value="Genomic_DNA"/>
</dbReference>